<organism evidence="2 3">
    <name type="scientific">Candidatus Enterovibrio escicola</name>
    <dbReference type="NCBI Taxonomy" id="1927127"/>
    <lineage>
        <taxon>Bacteria</taxon>
        <taxon>Pseudomonadati</taxon>
        <taxon>Pseudomonadota</taxon>
        <taxon>Gammaproteobacteria</taxon>
        <taxon>Vibrionales</taxon>
        <taxon>Vibrionaceae</taxon>
        <taxon>Enterovibrio</taxon>
    </lineage>
</organism>
<protein>
    <submittedName>
        <fullName evidence="2">Mobile element protein</fullName>
    </submittedName>
</protein>
<feature type="domain" description="Transposase DDE" evidence="1">
    <location>
        <begin position="21"/>
        <end position="77"/>
    </location>
</feature>
<dbReference type="EMBL" id="NBYY01000036">
    <property type="protein sequence ID" value="PCS21238.1"/>
    <property type="molecule type" value="Genomic_DNA"/>
</dbReference>
<dbReference type="GeneID" id="78828804"/>
<accession>A0A2A5SZF1</accession>
<dbReference type="AlphaFoldDB" id="A0A2A5SZF1"/>
<name>A0A2A5SZF1_9GAMM</name>
<evidence type="ECO:0000313" key="2">
    <source>
        <dbReference type="EMBL" id="PCS21238.1"/>
    </source>
</evidence>
<keyword evidence="3" id="KW-1185">Reference proteome</keyword>
<evidence type="ECO:0000259" key="1">
    <source>
        <dbReference type="Pfam" id="PF13612"/>
    </source>
</evidence>
<proteinExistence type="predicted"/>
<evidence type="ECO:0000313" key="3">
    <source>
        <dbReference type="Proteomes" id="UP000219020"/>
    </source>
</evidence>
<sequence>MLKLILGILVPLYSYLTHRQAKPTRIAFVNSSKLQVCHNLRIFRYKVFKGTPKREKETRGWFYGFKLHLMINDQGALSQSK</sequence>
<dbReference type="RefSeq" id="WP_199399607.1">
    <property type="nucleotide sequence ID" value="NZ_NBYY01000036.1"/>
</dbReference>
<reference evidence="3" key="1">
    <citation type="submission" date="2017-04" db="EMBL/GenBank/DDBJ databases">
        <title>Genome evolution of the luminous symbionts of deep sea anglerfish.</title>
        <authorList>
            <person name="Hendry T.A."/>
        </authorList>
    </citation>
    <scope>NUCLEOTIDE SEQUENCE [LARGE SCALE GENOMIC DNA]</scope>
</reference>
<dbReference type="Pfam" id="PF13612">
    <property type="entry name" value="DDE_Tnp_1_3"/>
    <property type="match status" value="1"/>
</dbReference>
<dbReference type="Proteomes" id="UP000219020">
    <property type="component" value="Unassembled WGS sequence"/>
</dbReference>
<comment type="caution">
    <text evidence="2">The sequence shown here is derived from an EMBL/GenBank/DDBJ whole genome shotgun (WGS) entry which is preliminary data.</text>
</comment>
<dbReference type="InterPro" id="IPR025668">
    <property type="entry name" value="Tnp_DDE_dom"/>
</dbReference>
<gene>
    <name evidence="2" type="ORF">BTN49_3126</name>
</gene>